<organism evidence="1 2">
    <name type="scientific">Selenomonas dianae</name>
    <dbReference type="NCBI Taxonomy" id="135079"/>
    <lineage>
        <taxon>Bacteria</taxon>
        <taxon>Bacillati</taxon>
        <taxon>Bacillota</taxon>
        <taxon>Negativicutes</taxon>
        <taxon>Selenomonadales</taxon>
        <taxon>Selenomonadaceae</taxon>
        <taxon>Selenomonas</taxon>
    </lineage>
</organism>
<comment type="caution">
    <text evidence="1">The sequence shown here is derived from an EMBL/GenBank/DDBJ whole genome shotgun (WGS) entry which is preliminary data.</text>
</comment>
<evidence type="ECO:0000313" key="2">
    <source>
        <dbReference type="Proteomes" id="UP001500399"/>
    </source>
</evidence>
<protein>
    <submittedName>
        <fullName evidence="1">Uncharacterized protein</fullName>
    </submittedName>
</protein>
<gene>
    <name evidence="1" type="ORF">GCM10008919_17430</name>
</gene>
<proteinExistence type="predicted"/>
<dbReference type="Proteomes" id="UP001500399">
    <property type="component" value="Unassembled WGS sequence"/>
</dbReference>
<reference evidence="2" key="1">
    <citation type="journal article" date="2019" name="Int. J. Syst. Evol. Microbiol.">
        <title>The Global Catalogue of Microorganisms (GCM) 10K type strain sequencing project: providing services to taxonomists for standard genome sequencing and annotation.</title>
        <authorList>
            <consortium name="The Broad Institute Genomics Platform"/>
            <consortium name="The Broad Institute Genome Sequencing Center for Infectious Disease"/>
            <person name="Wu L."/>
            <person name="Ma J."/>
        </authorList>
    </citation>
    <scope>NUCLEOTIDE SEQUENCE [LARGE SCALE GENOMIC DNA]</scope>
    <source>
        <strain evidence="2">JCM 8542</strain>
    </source>
</reference>
<accession>A0ABP3CSZ0</accession>
<name>A0ABP3CSZ0_9FIRM</name>
<dbReference type="EMBL" id="BAAACR010000012">
    <property type="protein sequence ID" value="GAA0214675.1"/>
    <property type="molecule type" value="Genomic_DNA"/>
</dbReference>
<keyword evidence="2" id="KW-1185">Reference proteome</keyword>
<evidence type="ECO:0000313" key="1">
    <source>
        <dbReference type="EMBL" id="GAA0214675.1"/>
    </source>
</evidence>
<sequence>MEEALIVEIARRALHPYRKCVYGRLHAADGGIRILHGIPSHLLCIVTGLRKIVYMRMKSCGIMGIV</sequence>